<protein>
    <submittedName>
        <fullName evidence="2">Uncharacterized protein</fullName>
    </submittedName>
</protein>
<dbReference type="EMBL" id="JBJQND010000013">
    <property type="protein sequence ID" value="KAL3857942.1"/>
    <property type="molecule type" value="Genomic_DNA"/>
</dbReference>
<feature type="region of interest" description="Disordered" evidence="1">
    <location>
        <begin position="1"/>
        <end position="24"/>
    </location>
</feature>
<name>A0ABD3V8L0_SINWO</name>
<proteinExistence type="predicted"/>
<feature type="compositionally biased region" description="Polar residues" evidence="1">
    <location>
        <begin position="125"/>
        <end position="137"/>
    </location>
</feature>
<evidence type="ECO:0000313" key="2">
    <source>
        <dbReference type="EMBL" id="KAL3857942.1"/>
    </source>
</evidence>
<sequence length="221" mass="23880">MKEKKTKVTFKERSGEEPSAVNDTKMTTVSQIKEATTEDTKLQTGANHGQTLSNDRTVRTATAKGPASAKLFSQINRPKVILRRTGSEKSALSNGIILEEELENDKIESTTPFIAQRLERKMSKSGPSASGQPSQKGLMTEPYVNMSETTYNPAGNDPRIQTSYIPEEVTASSKTPLLNVEPEADGLDTIPPLNRLSSGSPSSSYGNVGVMTSAKSKLKES</sequence>
<feature type="non-terminal residue" evidence="2">
    <location>
        <position position="221"/>
    </location>
</feature>
<dbReference type="AlphaFoldDB" id="A0ABD3V8L0"/>
<evidence type="ECO:0000313" key="3">
    <source>
        <dbReference type="Proteomes" id="UP001634394"/>
    </source>
</evidence>
<accession>A0ABD3V8L0</accession>
<comment type="caution">
    <text evidence="2">The sequence shown here is derived from an EMBL/GenBank/DDBJ whole genome shotgun (WGS) entry which is preliminary data.</text>
</comment>
<dbReference type="Proteomes" id="UP001634394">
    <property type="component" value="Unassembled WGS sequence"/>
</dbReference>
<feature type="region of interest" description="Disordered" evidence="1">
    <location>
        <begin position="119"/>
        <end position="221"/>
    </location>
</feature>
<evidence type="ECO:0000256" key="1">
    <source>
        <dbReference type="SAM" id="MobiDB-lite"/>
    </source>
</evidence>
<organism evidence="2 3">
    <name type="scientific">Sinanodonta woodiana</name>
    <name type="common">Chinese pond mussel</name>
    <name type="synonym">Anodonta woodiana</name>
    <dbReference type="NCBI Taxonomy" id="1069815"/>
    <lineage>
        <taxon>Eukaryota</taxon>
        <taxon>Metazoa</taxon>
        <taxon>Spiralia</taxon>
        <taxon>Lophotrochozoa</taxon>
        <taxon>Mollusca</taxon>
        <taxon>Bivalvia</taxon>
        <taxon>Autobranchia</taxon>
        <taxon>Heteroconchia</taxon>
        <taxon>Palaeoheterodonta</taxon>
        <taxon>Unionida</taxon>
        <taxon>Unionoidea</taxon>
        <taxon>Unionidae</taxon>
        <taxon>Unioninae</taxon>
        <taxon>Sinanodonta</taxon>
    </lineage>
</organism>
<keyword evidence="3" id="KW-1185">Reference proteome</keyword>
<feature type="compositionally biased region" description="Polar residues" evidence="1">
    <location>
        <begin position="146"/>
        <end position="176"/>
    </location>
</feature>
<reference evidence="2 3" key="1">
    <citation type="submission" date="2024-11" db="EMBL/GenBank/DDBJ databases">
        <title>Chromosome-level genome assembly of the freshwater bivalve Anodonta woodiana.</title>
        <authorList>
            <person name="Chen X."/>
        </authorList>
    </citation>
    <scope>NUCLEOTIDE SEQUENCE [LARGE SCALE GENOMIC DNA]</scope>
    <source>
        <strain evidence="2">MN2024</strain>
        <tissue evidence="2">Gills</tissue>
    </source>
</reference>
<gene>
    <name evidence="2" type="ORF">ACJMK2_012567</name>
</gene>